<organism evidence="1 2">
    <name type="scientific">Flavobacterium kayseriense</name>
    <dbReference type="NCBI Taxonomy" id="2764714"/>
    <lineage>
        <taxon>Bacteria</taxon>
        <taxon>Pseudomonadati</taxon>
        <taxon>Bacteroidota</taxon>
        <taxon>Flavobacteriia</taxon>
        <taxon>Flavobacteriales</taxon>
        <taxon>Flavobacteriaceae</taxon>
        <taxon>Flavobacterium</taxon>
    </lineage>
</organism>
<gene>
    <name evidence="1" type="ORF">H8R23_01145</name>
</gene>
<dbReference type="InterPro" id="IPR008969">
    <property type="entry name" value="CarboxyPept-like_regulatory"/>
</dbReference>
<protein>
    <submittedName>
        <fullName evidence="1">Carboxypeptidase-like regulatory domain-containing protein</fullName>
    </submittedName>
</protein>
<proteinExistence type="predicted"/>
<dbReference type="EMBL" id="JACRUJ010000001">
    <property type="protein sequence ID" value="MBC5840000.1"/>
    <property type="molecule type" value="Genomic_DNA"/>
</dbReference>
<comment type="caution">
    <text evidence="1">The sequence shown here is derived from an EMBL/GenBank/DDBJ whole genome shotgun (WGS) entry which is preliminary data.</text>
</comment>
<dbReference type="Proteomes" id="UP000629963">
    <property type="component" value="Unassembled WGS sequence"/>
</dbReference>
<accession>A0ABR7J362</accession>
<dbReference type="SUPFAM" id="SSF49464">
    <property type="entry name" value="Carboxypeptidase regulatory domain-like"/>
    <property type="match status" value="1"/>
</dbReference>
<reference evidence="1 2" key="1">
    <citation type="submission" date="2020-08" db="EMBL/GenBank/DDBJ databases">
        <title>Description of novel Flavobacterium F-380 isolate.</title>
        <authorList>
            <person name="Saticioglu I.B."/>
            <person name="Duman M."/>
            <person name="Altun S."/>
        </authorList>
    </citation>
    <scope>NUCLEOTIDE SEQUENCE [LARGE SCALE GENOMIC DNA]</scope>
    <source>
        <strain evidence="1 2">F-380</strain>
    </source>
</reference>
<evidence type="ECO:0000313" key="1">
    <source>
        <dbReference type="EMBL" id="MBC5840000.1"/>
    </source>
</evidence>
<keyword evidence="2" id="KW-1185">Reference proteome</keyword>
<evidence type="ECO:0000313" key="2">
    <source>
        <dbReference type="Proteomes" id="UP000629963"/>
    </source>
</evidence>
<sequence length="236" mass="26734">MLFSATIYAQTSISEGLKGKVNADGNNVEGIYVINLRSEKAVITDSDGYFDAKAKPGDTLLFSAIQYKSVKIVLKEEDFNETLLFVKMRPVMNELQEVVIKRYNTINAVALGIVPANQKKYTVAERRYATASSSRLNPMGFDPVLNLISGRTAMLKKELAVEKKLFYINLLDDMFDENHFLNTLKIPSEYIKGFEYYAVDNEKFTKILETKNYVTTEFLLSELAVKYKVIIASESK</sequence>
<name>A0ABR7J362_9FLAO</name>